<dbReference type="OrthoDB" id="4316768at2"/>
<reference evidence="1 2" key="1">
    <citation type="submission" date="2019-06" db="EMBL/GenBank/DDBJ databases">
        <title>Whole genome shotgun sequence of Streptomyces gardneri NBRC 12865.</title>
        <authorList>
            <person name="Hosoyama A."/>
            <person name="Uohara A."/>
            <person name="Ohji S."/>
            <person name="Ichikawa N."/>
        </authorList>
    </citation>
    <scope>NUCLEOTIDE SEQUENCE [LARGE SCALE GENOMIC DNA]</scope>
    <source>
        <strain evidence="1 2">NBRC 12865</strain>
    </source>
</reference>
<sequence length="93" mass="9935">MLISHTVRHHVLHVALHRDLDVTNRAAAALQIQALVQTHRPTRVVIALPAADPTPATLSALARAHRMCGSLGIPLTLTGASTRTSRLLEANTP</sequence>
<dbReference type="Proteomes" id="UP000315226">
    <property type="component" value="Unassembled WGS sequence"/>
</dbReference>
<dbReference type="InterPro" id="IPR036513">
    <property type="entry name" value="STAS_dom_sf"/>
</dbReference>
<dbReference type="EMBL" id="BJMN01000007">
    <property type="protein sequence ID" value="GEB55483.1"/>
    <property type="molecule type" value="Genomic_DNA"/>
</dbReference>
<dbReference type="AlphaFoldDB" id="A0A4Y3RFN7"/>
<comment type="caution">
    <text evidence="1">The sequence shown here is derived from an EMBL/GenBank/DDBJ whole genome shotgun (WGS) entry which is preliminary data.</text>
</comment>
<keyword evidence="2" id="KW-1185">Reference proteome</keyword>
<dbReference type="RefSeq" id="WP_055640231.1">
    <property type="nucleotide sequence ID" value="NZ_BJMN01000007.1"/>
</dbReference>
<protein>
    <recommendedName>
        <fullName evidence="3">STAS domain-containing protein</fullName>
    </recommendedName>
</protein>
<dbReference type="Gene3D" id="3.30.750.24">
    <property type="entry name" value="STAS domain"/>
    <property type="match status" value="1"/>
</dbReference>
<evidence type="ECO:0000313" key="2">
    <source>
        <dbReference type="Proteomes" id="UP000315226"/>
    </source>
</evidence>
<name>A0A4Y3RFN7_9ACTN</name>
<gene>
    <name evidence="1" type="ORF">SGA01_10880</name>
</gene>
<dbReference type="SUPFAM" id="SSF52091">
    <property type="entry name" value="SpoIIaa-like"/>
    <property type="match status" value="1"/>
</dbReference>
<proteinExistence type="predicted"/>
<evidence type="ECO:0000313" key="1">
    <source>
        <dbReference type="EMBL" id="GEB55483.1"/>
    </source>
</evidence>
<dbReference type="GeneID" id="95693664"/>
<organism evidence="1 2">
    <name type="scientific">Streptomyces gardneri</name>
    <dbReference type="NCBI Taxonomy" id="66892"/>
    <lineage>
        <taxon>Bacteria</taxon>
        <taxon>Bacillati</taxon>
        <taxon>Actinomycetota</taxon>
        <taxon>Actinomycetes</taxon>
        <taxon>Kitasatosporales</taxon>
        <taxon>Streptomycetaceae</taxon>
        <taxon>Streptomyces</taxon>
    </lineage>
</organism>
<evidence type="ECO:0008006" key="3">
    <source>
        <dbReference type="Google" id="ProtNLM"/>
    </source>
</evidence>
<accession>A0A4Y3RFN7</accession>